<evidence type="ECO:0000313" key="2">
    <source>
        <dbReference type="EMBL" id="EPE01991.1"/>
    </source>
</evidence>
<comment type="caution">
    <text evidence="2">The sequence shown here is derived from an EMBL/GenBank/DDBJ whole genome shotgun (WGS) entry which is preliminary data.</text>
</comment>
<evidence type="ECO:0000256" key="1">
    <source>
        <dbReference type="SAM" id="Phobius"/>
    </source>
</evidence>
<organism evidence="2 3">
    <name type="scientific">Sutterella wadsworthensis HGA0223</name>
    <dbReference type="NCBI Taxonomy" id="1203554"/>
    <lineage>
        <taxon>Bacteria</taxon>
        <taxon>Pseudomonadati</taxon>
        <taxon>Pseudomonadota</taxon>
        <taxon>Betaproteobacteria</taxon>
        <taxon>Burkholderiales</taxon>
        <taxon>Sutterellaceae</taxon>
        <taxon>Sutterella</taxon>
    </lineage>
</organism>
<reference evidence="2 3" key="1">
    <citation type="submission" date="2013-04" db="EMBL/GenBank/DDBJ databases">
        <title>The Genome Sequence of Sutterella wadsworthensis HGA0223.</title>
        <authorList>
            <consortium name="The Broad Institute Genomics Platform"/>
            <person name="Earl A."/>
            <person name="Ward D."/>
            <person name="Feldgarden M."/>
            <person name="Gevers D."/>
            <person name="Schmidt T.M."/>
            <person name="Dover J."/>
            <person name="Dai D."/>
            <person name="Walker B."/>
            <person name="Young S."/>
            <person name="Zeng Q."/>
            <person name="Gargeya S."/>
            <person name="Fitzgerald M."/>
            <person name="Haas B."/>
            <person name="Abouelleil A."/>
            <person name="Allen A.W."/>
            <person name="Alvarado L."/>
            <person name="Arachchi H.M."/>
            <person name="Berlin A.M."/>
            <person name="Chapman S.B."/>
            <person name="Gainer-Dewar J."/>
            <person name="Goldberg J."/>
            <person name="Griggs A."/>
            <person name="Gujja S."/>
            <person name="Hansen M."/>
            <person name="Howarth C."/>
            <person name="Imamovic A."/>
            <person name="Ireland A."/>
            <person name="Larimer J."/>
            <person name="McCowan C."/>
            <person name="Murphy C."/>
            <person name="Pearson M."/>
            <person name="Poon T.W."/>
            <person name="Priest M."/>
            <person name="Roberts A."/>
            <person name="Saif S."/>
            <person name="Shea T."/>
            <person name="Sisk P."/>
            <person name="Sykes S."/>
            <person name="Wortman J."/>
            <person name="Nusbaum C."/>
            <person name="Birren B."/>
        </authorList>
    </citation>
    <scope>NUCLEOTIDE SEQUENCE [LARGE SCALE GENOMIC DNA]</scope>
    <source>
        <strain evidence="2 3">HGA0223</strain>
    </source>
</reference>
<protein>
    <submittedName>
        <fullName evidence="2">Uncharacterized protein</fullName>
    </submittedName>
</protein>
<dbReference type="Proteomes" id="UP000014400">
    <property type="component" value="Unassembled WGS sequence"/>
</dbReference>
<dbReference type="EMBL" id="ATCF01000004">
    <property type="protein sequence ID" value="EPE01991.1"/>
    <property type="molecule type" value="Genomic_DNA"/>
</dbReference>
<feature type="transmembrane region" description="Helical" evidence="1">
    <location>
        <begin position="20"/>
        <end position="46"/>
    </location>
</feature>
<evidence type="ECO:0000313" key="3">
    <source>
        <dbReference type="Proteomes" id="UP000014400"/>
    </source>
</evidence>
<dbReference type="RefSeq" id="WP_016473665.1">
    <property type="nucleotide sequence ID" value="NZ_KE150480.1"/>
</dbReference>
<keyword evidence="1" id="KW-0472">Membrane</keyword>
<dbReference type="PATRIC" id="fig|1203554.3.peg.211"/>
<name>S3BRG5_9BURK</name>
<accession>S3BRG5</accession>
<keyword evidence="1" id="KW-0812">Transmembrane</keyword>
<dbReference type="eggNOG" id="ENOG5030Q1X">
    <property type="taxonomic scope" value="Bacteria"/>
</dbReference>
<proteinExistence type="predicted"/>
<keyword evidence="3" id="KW-1185">Reference proteome</keyword>
<dbReference type="STRING" id="1203554.HMPREF1476_00227"/>
<keyword evidence="1" id="KW-1133">Transmembrane helix</keyword>
<dbReference type="AlphaFoldDB" id="S3BRG5"/>
<sequence length="53" mass="5713">MTLKKLLGHNERTGFSETSIIICAVLTGAGICALGISLCLLMRWAVLNGYVLF</sequence>
<dbReference type="HOGENOM" id="CLU_3066970_0_0_4"/>
<gene>
    <name evidence="2" type="ORF">HMPREF1476_00227</name>
</gene>